<gene>
    <name evidence="2" type="ORF">HF521_004853</name>
</gene>
<dbReference type="AlphaFoldDB" id="A0A8T0AZB6"/>
<accession>A0A8T0AZB6</accession>
<protein>
    <submittedName>
        <fullName evidence="2">Uncharacterized protein</fullName>
    </submittedName>
</protein>
<evidence type="ECO:0000313" key="3">
    <source>
        <dbReference type="Proteomes" id="UP000606274"/>
    </source>
</evidence>
<reference evidence="2" key="1">
    <citation type="submission" date="2020-08" db="EMBL/GenBank/DDBJ databases">
        <title>Chromosome-level assembly of Southern catfish (Silurus meridionalis) provides insights into visual adaptation to the nocturnal and benthic lifestyles.</title>
        <authorList>
            <person name="Zhang Y."/>
            <person name="Wang D."/>
            <person name="Peng Z."/>
        </authorList>
    </citation>
    <scope>NUCLEOTIDE SEQUENCE</scope>
    <source>
        <strain evidence="2">SWU-2019-XX</strain>
        <tissue evidence="2">Muscle</tissue>
    </source>
</reference>
<feature type="compositionally biased region" description="Polar residues" evidence="1">
    <location>
        <begin position="1"/>
        <end position="11"/>
    </location>
</feature>
<keyword evidence="3" id="KW-1185">Reference proteome</keyword>
<comment type="caution">
    <text evidence="2">The sequence shown here is derived from an EMBL/GenBank/DDBJ whole genome shotgun (WGS) entry which is preliminary data.</text>
</comment>
<feature type="compositionally biased region" description="Basic and acidic residues" evidence="1">
    <location>
        <begin position="97"/>
        <end position="107"/>
    </location>
</feature>
<feature type="region of interest" description="Disordered" evidence="1">
    <location>
        <begin position="1"/>
        <end position="25"/>
    </location>
</feature>
<dbReference type="Proteomes" id="UP000606274">
    <property type="component" value="Unassembled WGS sequence"/>
</dbReference>
<organism evidence="2 3">
    <name type="scientific">Silurus meridionalis</name>
    <name type="common">Southern catfish</name>
    <name type="synonym">Silurus soldatovi meridionalis</name>
    <dbReference type="NCBI Taxonomy" id="175797"/>
    <lineage>
        <taxon>Eukaryota</taxon>
        <taxon>Metazoa</taxon>
        <taxon>Chordata</taxon>
        <taxon>Craniata</taxon>
        <taxon>Vertebrata</taxon>
        <taxon>Euteleostomi</taxon>
        <taxon>Actinopterygii</taxon>
        <taxon>Neopterygii</taxon>
        <taxon>Teleostei</taxon>
        <taxon>Ostariophysi</taxon>
        <taxon>Siluriformes</taxon>
        <taxon>Siluridae</taxon>
        <taxon>Silurus</taxon>
    </lineage>
</organism>
<sequence>MHVPCSNTLSAEHTHWPSHTIREGRGLGDVHSTHLHFPQLSQISWCDEDDEDEEDDDSNDSPFDFACFDFNRVSEGANRGRKGAICDLGCVLTTCRKGGEPPEEGEKPPPVPPLP</sequence>
<feature type="compositionally biased region" description="Basic and acidic residues" evidence="1">
    <location>
        <begin position="12"/>
        <end position="25"/>
    </location>
</feature>
<dbReference type="EMBL" id="JABFDY010000014">
    <property type="protein sequence ID" value="KAF7698343.1"/>
    <property type="molecule type" value="Genomic_DNA"/>
</dbReference>
<feature type="region of interest" description="Disordered" evidence="1">
    <location>
        <begin position="95"/>
        <end position="115"/>
    </location>
</feature>
<evidence type="ECO:0000313" key="2">
    <source>
        <dbReference type="EMBL" id="KAF7698343.1"/>
    </source>
</evidence>
<evidence type="ECO:0000256" key="1">
    <source>
        <dbReference type="SAM" id="MobiDB-lite"/>
    </source>
</evidence>
<proteinExistence type="predicted"/>
<name>A0A8T0AZB6_SILME</name>